<dbReference type="InterPro" id="IPR011048">
    <property type="entry name" value="Haem_d1_sf"/>
</dbReference>
<dbReference type="EMBL" id="JAUFQS010000007">
    <property type="protein sequence ID" value="MDN3687915.1"/>
    <property type="molecule type" value="Genomic_DNA"/>
</dbReference>
<proteinExistence type="predicted"/>
<dbReference type="InterPro" id="IPR025316">
    <property type="entry name" value="DUF4221"/>
</dbReference>
<comment type="caution">
    <text evidence="1">The sequence shown here is derived from an EMBL/GenBank/DDBJ whole genome shotgun (WGS) entry which is preliminary data.</text>
</comment>
<dbReference type="RefSeq" id="WP_163384356.1">
    <property type="nucleotide sequence ID" value="NZ_JAUFQS010000007.1"/>
</dbReference>
<dbReference type="SUPFAM" id="SSF51004">
    <property type="entry name" value="C-terminal (heme d1) domain of cytochrome cd1-nitrite reductase"/>
    <property type="match status" value="1"/>
</dbReference>
<accession>A0ABT8C836</accession>
<dbReference type="Proteomes" id="UP001236663">
    <property type="component" value="Unassembled WGS sequence"/>
</dbReference>
<evidence type="ECO:0000313" key="1">
    <source>
        <dbReference type="EMBL" id="MDN3687915.1"/>
    </source>
</evidence>
<name>A0ABT8C836_9BACT</name>
<reference evidence="2" key="1">
    <citation type="journal article" date="2019" name="Int. J. Syst. Evol. Microbiol.">
        <title>The Global Catalogue of Microorganisms (GCM) 10K type strain sequencing project: providing services to taxonomists for standard genome sequencing and annotation.</title>
        <authorList>
            <consortium name="The Broad Institute Genomics Platform"/>
            <consortium name="The Broad Institute Genome Sequencing Center for Infectious Disease"/>
            <person name="Wu L."/>
            <person name="Ma J."/>
        </authorList>
    </citation>
    <scope>NUCLEOTIDE SEQUENCE [LARGE SCALE GENOMIC DNA]</scope>
    <source>
        <strain evidence="2">CECT 7706</strain>
    </source>
</reference>
<sequence length="397" mass="45732">MKNIISTILLLAVQFGCASEDGLERIGGRTSLDYALDTVLIDPGEELLFVSGQLYQSDLSPDHRFLYNFNHHDHALEKIDLDEMRLVQKFPFEKEGPNGTGDFFRSFFLLDNDHVMIISFPSPAIFDLNGQKLQELKFQGVGTGADKIGEEQPFRVSMHLPEENDQYLGYVRDIEEKSTKLMRVDLKEGWTKRIPLPHYDRLKQFELQYTDGKSYMVSGPQTFMVREGGKILLGSNLTNEIYQYLPEQDSLLVRSYQSQLTENAKTEAPATEFDSQQAFIEAIVQMREEISFSPPVWDENNRVFYRFSHKEVFEEQNTESFEWPTAANAEVFLTIFDEKLDMLAESKIPELSMPPQKHFVKDGKIWMFVNVEDEMGFARLAMDLGMQPLPSEGLQQQ</sequence>
<gene>
    <name evidence="1" type="ORF">QWZ15_08745</name>
</gene>
<dbReference type="Pfam" id="PF13970">
    <property type="entry name" value="DUF4221"/>
    <property type="match status" value="1"/>
</dbReference>
<protein>
    <submittedName>
        <fullName evidence="1">DUF4221 family protein</fullName>
    </submittedName>
</protein>
<keyword evidence="2" id="KW-1185">Reference proteome</keyword>
<organism evidence="1 2">
    <name type="scientific">Cyclobacterium jeungdonense</name>
    <dbReference type="NCBI Taxonomy" id="708087"/>
    <lineage>
        <taxon>Bacteria</taxon>
        <taxon>Pseudomonadati</taxon>
        <taxon>Bacteroidota</taxon>
        <taxon>Cytophagia</taxon>
        <taxon>Cytophagales</taxon>
        <taxon>Cyclobacteriaceae</taxon>
        <taxon>Cyclobacterium</taxon>
    </lineage>
</organism>
<evidence type="ECO:0000313" key="2">
    <source>
        <dbReference type="Proteomes" id="UP001236663"/>
    </source>
</evidence>